<dbReference type="Proteomes" id="UP000188388">
    <property type="component" value="Unassembled WGS sequence"/>
</dbReference>
<dbReference type="RefSeq" id="WP_143744716.1">
    <property type="nucleotide sequence ID" value="NZ_FTPD01000053.1"/>
</dbReference>
<dbReference type="STRING" id="1631249.BQ8794_570003"/>
<reference evidence="2" key="1">
    <citation type="submission" date="2017-01" db="EMBL/GenBank/DDBJ databases">
        <authorList>
            <person name="Brunel B."/>
        </authorList>
    </citation>
    <scope>NUCLEOTIDE SEQUENCE [LARGE SCALE GENOMIC DNA]</scope>
</reference>
<accession>A0A1R3VFI9</accession>
<protein>
    <submittedName>
        <fullName evidence="1">Uncharacterized protein</fullName>
    </submittedName>
</protein>
<gene>
    <name evidence="1" type="ORF">BQ8794_570003</name>
</gene>
<name>A0A1R3VFI9_9HYPH</name>
<evidence type="ECO:0000313" key="2">
    <source>
        <dbReference type="Proteomes" id="UP000188388"/>
    </source>
</evidence>
<dbReference type="AlphaFoldDB" id="A0A1R3VFI9"/>
<proteinExistence type="predicted"/>
<sequence>MHADAHPRDLQLSSGIARFIRGRDGADIGRLVDLLEPVGEVGIFGGMPRDFARAGDSAAFNSDVDVVVDAPPGALDDVLRPMRAERNRFGGYRLRYGRFEFDIWALEKTWAVSTGHVAVQSLTDLVKTTFFDCDAVVYHCRTATISRSSSFWSNLHRGVVDINLEANPHQVGALVRTLRVLFDWQQDLSPKLAEYLVAGLAEHGAAVVQYARAHGGQYRFTRELDLEVALGDLHCYETSQGLQFEHVINRKRHKATRDRYCWRED</sequence>
<evidence type="ECO:0000313" key="1">
    <source>
        <dbReference type="EMBL" id="SIT58681.1"/>
    </source>
</evidence>
<organism evidence="1 2">
    <name type="scientific">Mesorhizobium prunaredense</name>
    <dbReference type="NCBI Taxonomy" id="1631249"/>
    <lineage>
        <taxon>Bacteria</taxon>
        <taxon>Pseudomonadati</taxon>
        <taxon>Pseudomonadota</taxon>
        <taxon>Alphaproteobacteria</taxon>
        <taxon>Hyphomicrobiales</taxon>
        <taxon>Phyllobacteriaceae</taxon>
        <taxon>Mesorhizobium</taxon>
    </lineage>
</organism>
<dbReference type="EMBL" id="FTPD01000053">
    <property type="protein sequence ID" value="SIT58681.1"/>
    <property type="molecule type" value="Genomic_DNA"/>
</dbReference>
<keyword evidence="2" id="KW-1185">Reference proteome</keyword>